<dbReference type="Proteomes" id="UP000249799">
    <property type="component" value="Chromosome"/>
</dbReference>
<name>A0A2Z4FGR8_9DELT</name>
<evidence type="ECO:0000313" key="1">
    <source>
        <dbReference type="EMBL" id="AWV87944.1"/>
    </source>
</evidence>
<dbReference type="EMBL" id="CP030032">
    <property type="protein sequence ID" value="AWV87944.1"/>
    <property type="molecule type" value="Genomic_DNA"/>
</dbReference>
<dbReference type="AlphaFoldDB" id="A0A2Z4FGR8"/>
<protein>
    <submittedName>
        <fullName evidence="1">Uncharacterized protein</fullName>
    </submittedName>
</protein>
<keyword evidence="2" id="KW-1185">Reference proteome</keyword>
<accession>A0A2Z4FGR8</accession>
<dbReference type="RefSeq" id="WP_111331243.1">
    <property type="nucleotide sequence ID" value="NZ_CP030032.1"/>
</dbReference>
<organism evidence="1 2">
    <name type="scientific">Bradymonas sediminis</name>
    <dbReference type="NCBI Taxonomy" id="1548548"/>
    <lineage>
        <taxon>Bacteria</taxon>
        <taxon>Deltaproteobacteria</taxon>
        <taxon>Bradymonadales</taxon>
        <taxon>Bradymonadaceae</taxon>
        <taxon>Bradymonas</taxon>
    </lineage>
</organism>
<dbReference type="KEGG" id="bsed:DN745_00800"/>
<gene>
    <name evidence="1" type="ORF">DN745_00800</name>
</gene>
<proteinExistence type="predicted"/>
<sequence>MNSPNYWYAFGCILIASICSAGCGHIDEDFDLSDEELRAKYELEMGGMGISGTGHVSGCGGFGYHRHRYGHGGYGIATASGDPTIALPDEGLSSEEAQRAAWVGLAIARRSADAQPDEDAPERLTGRRISTWGDYLAHEMERAERMRSK</sequence>
<evidence type="ECO:0000313" key="2">
    <source>
        <dbReference type="Proteomes" id="UP000249799"/>
    </source>
</evidence>
<reference evidence="1 2" key="1">
    <citation type="submission" date="2018-06" db="EMBL/GenBank/DDBJ databases">
        <title>Lujinxingia sediminis gen. nov. sp. nov., a new facultative anaerobic member of the class Deltaproteobacteria, and proposal of Lujinxingaceae fam. nov.</title>
        <authorList>
            <person name="Guo L.-Y."/>
            <person name="Li C.-M."/>
            <person name="Wang S."/>
            <person name="Du Z.-J."/>
        </authorList>
    </citation>
    <scope>NUCLEOTIDE SEQUENCE [LARGE SCALE GENOMIC DNA]</scope>
    <source>
        <strain evidence="1 2">FA350</strain>
    </source>
</reference>